<evidence type="ECO:0000313" key="2">
    <source>
        <dbReference type="EMBL" id="KAF4484837.1"/>
    </source>
</evidence>
<dbReference type="InterPro" id="IPR005197">
    <property type="entry name" value="Glyco_hydro_71"/>
</dbReference>
<dbReference type="Gene3D" id="3.20.20.80">
    <property type="entry name" value="Glycosidases"/>
    <property type="match status" value="1"/>
</dbReference>
<dbReference type="CDD" id="cd11577">
    <property type="entry name" value="GH71"/>
    <property type="match status" value="1"/>
</dbReference>
<evidence type="ECO:0000313" key="3">
    <source>
        <dbReference type="Proteomes" id="UP000011096"/>
    </source>
</evidence>
<dbReference type="EMBL" id="ANPB02000004">
    <property type="protein sequence ID" value="KAF4484837.1"/>
    <property type="molecule type" value="Genomic_DNA"/>
</dbReference>
<protein>
    <submittedName>
        <fullName evidence="2">Mutanase</fullName>
    </submittedName>
</protein>
<accession>A0A7J6J6I6</accession>
<sequence length="1022" mass="109783">MKISFSSAAALLLSMSRHVQAKAVFAHFMVDNTENYSTSWWKSDMVEAATAGIDAFALNIAAGSNITDAQLPNAFDAAASAGFKLFFSFDYAGNGAWDKADVIALLNKYVHHSAYFQHSDSTPLVSTFEGPDNAADWVDIKGSVGCFLIPDWSSLGAKPAVALENDVADGLFNWSPWSWGGESMDTYTDASYIQYLDGKPYMMGASPWFYTNLPGYSKNWMWPDHTMKLWGDRWTQIMFLQPEYVEIISWNDFGESHYIGDIIDTPPYLSNGYAAFDYITGMKHYPLRWPLQVWTEQYKTGKATVKEESLVLEYLLHSTDGCSDGGTPVNTATQLQYEYSAGDVLGGGKYIGYYAVLASPGNISISVGGKNMAGSWASEPAGGVGVYYGSVYVEDGASGTVAASIIRNDQTVFAITSDKDIGGCDADGNANFNPYVYGDFSTKAVSATETAHDISDLVCTAGTGAEGFGGICAIVCKYGYCPSSSCTCTNMGLQNEEPKITGDEGHALSDPNYEGLCSWVYNHGYTTEFTKYCTTEKKDLSAPAVSPFLHKACTSGQAGSDDSTQDLCAWACAYGYCPNAVCRCTGTGTLLSLDDASVPSEGDVDYTVTLADDSSMFLEAICSFACDYGLCICYSGSDDGDGDGAAEPPCDYSLTFDSLEALAAAADSYEPYCAGMYALGVLSNNHTATLSKFNDANNNYDSLFGYYVKYVKGLVAHSIWSFMKSDGYTYFTCNFKGGTSTFDCPNPSTLTGDSYTTNVEIEWTLTNETGFHAVLGTTYGVEPGWVKFAEQDITPYCAPQMVQGQPIDTCHAKLVKMDNFPQQADDITVSNPKNLFTEAGANLTALPTSIDATLTDLMLGQWGGSIEDVVDVYTMPVALAFQAVKAMEQVKSIGETEKEEEQKNLILLIVTVVLAVVPFVGEELAGVAGLAALARAIAIAGEAGNAAFDIYSMVDDPSSIGYTIFGTLFGAAGIASSFRNADHFSSAGEARRAMGEAKVAQMGDTFKGYSELTEKIVKSCKL</sequence>
<dbReference type="OrthoDB" id="1046782at2759"/>
<dbReference type="Pfam" id="PF03659">
    <property type="entry name" value="Glyco_hydro_71"/>
    <property type="match status" value="1"/>
</dbReference>
<dbReference type="GeneID" id="43609459"/>
<gene>
    <name evidence="2" type="primary">Mutanase</name>
    <name evidence="2" type="ORF">CGGC5_v008263</name>
</gene>
<name>A0A7J6J6I6_COLFN</name>
<feature type="chain" id="PRO_5029735920" evidence="1">
    <location>
        <begin position="22"/>
        <end position="1022"/>
    </location>
</feature>
<proteinExistence type="predicted"/>
<reference evidence="2 3" key="1">
    <citation type="submission" date="2012-08" db="EMBL/GenBank/DDBJ databases">
        <authorList>
            <person name="Gan P.H.P."/>
            <person name="Ikeda K."/>
            <person name="Irieda H."/>
            <person name="Narusaka M."/>
            <person name="O'Connell R.J."/>
            <person name="Narusaka Y."/>
            <person name="Takano Y."/>
            <person name="Kubo Y."/>
            <person name="Shirasu K."/>
        </authorList>
    </citation>
    <scope>NUCLEOTIDE SEQUENCE [LARGE SCALE GENOMIC DNA]</scope>
    <source>
        <strain evidence="2 3">Nara gc5</strain>
    </source>
</reference>
<reference evidence="2 3" key="2">
    <citation type="submission" date="2020-04" db="EMBL/GenBank/DDBJ databases">
        <title>Genome sequencing and assembly of multiple isolates from the Colletotrichum gloeosporioides species complex.</title>
        <authorList>
            <person name="Gan P."/>
            <person name="Shirasu K."/>
        </authorList>
    </citation>
    <scope>NUCLEOTIDE SEQUENCE [LARGE SCALE GENOMIC DNA]</scope>
    <source>
        <strain evidence="2 3">Nara gc5</strain>
    </source>
</reference>
<dbReference type="Proteomes" id="UP000011096">
    <property type="component" value="Unassembled WGS sequence"/>
</dbReference>
<dbReference type="AlphaFoldDB" id="A0A7J6J6I6"/>
<dbReference type="GO" id="GO:0051118">
    <property type="term" value="F:glucan endo-1,3-alpha-glucosidase activity"/>
    <property type="evidence" value="ECO:0007669"/>
    <property type="project" value="InterPro"/>
</dbReference>
<dbReference type="InParanoid" id="A0A7J6J6I6"/>
<feature type="signal peptide" evidence="1">
    <location>
        <begin position="1"/>
        <end position="21"/>
    </location>
</feature>
<keyword evidence="1" id="KW-0732">Signal</keyword>
<dbReference type="PANTHER" id="PTHR43173">
    <property type="entry name" value="ABC1 FAMILY PROTEIN"/>
    <property type="match status" value="1"/>
</dbReference>
<organism evidence="2 3">
    <name type="scientific">Colletotrichum fructicola (strain Nara gc5)</name>
    <name type="common">Anthracnose fungus</name>
    <name type="synonym">Colletotrichum gloeosporioides (strain Nara gc5)</name>
    <dbReference type="NCBI Taxonomy" id="1213859"/>
    <lineage>
        <taxon>Eukaryota</taxon>
        <taxon>Fungi</taxon>
        <taxon>Dikarya</taxon>
        <taxon>Ascomycota</taxon>
        <taxon>Pezizomycotina</taxon>
        <taxon>Sordariomycetes</taxon>
        <taxon>Hypocreomycetidae</taxon>
        <taxon>Glomerellales</taxon>
        <taxon>Glomerellaceae</taxon>
        <taxon>Colletotrichum</taxon>
        <taxon>Colletotrichum gloeosporioides species complex</taxon>
    </lineage>
</organism>
<dbReference type="InterPro" id="IPR051130">
    <property type="entry name" value="Mito_struct-func_regulator"/>
</dbReference>
<comment type="caution">
    <text evidence="2">The sequence shown here is derived from an EMBL/GenBank/DDBJ whole genome shotgun (WGS) entry which is preliminary data.</text>
</comment>
<dbReference type="PANTHER" id="PTHR43173:SF33">
    <property type="entry name" value="ASCUS WALL ENDO-1,3-ALPHA-GLUCANASE-RELATED"/>
    <property type="match status" value="1"/>
</dbReference>
<evidence type="ECO:0000256" key="1">
    <source>
        <dbReference type="SAM" id="SignalP"/>
    </source>
</evidence>
<dbReference type="RefSeq" id="XP_031891787.1">
    <property type="nucleotide sequence ID" value="XM_032025299.1"/>
</dbReference>
<keyword evidence="3" id="KW-1185">Reference proteome</keyword>